<dbReference type="InterPro" id="IPR012834">
    <property type="entry name" value="FlgG_G_neg"/>
</dbReference>
<feature type="domain" description="Flagellar hook protein FlgE/F/G-like D1" evidence="8">
    <location>
        <begin position="96"/>
        <end position="159"/>
    </location>
</feature>
<protein>
    <recommendedName>
        <fullName evidence="2 4">Flagellar basal-body rod protein FlgG</fullName>
    </recommendedName>
</protein>
<dbReference type="InterPro" id="IPR053967">
    <property type="entry name" value="LlgE_F_G-like_D1"/>
</dbReference>
<dbReference type="EMBL" id="HF951689">
    <property type="protein sequence ID" value="CCW35885.1"/>
    <property type="molecule type" value="Genomic_DNA"/>
</dbReference>
<feature type="domain" description="Flagellar basal body rod protein N-terminal" evidence="6">
    <location>
        <begin position="7"/>
        <end position="35"/>
    </location>
</feature>
<accession>S0EWX9</accession>
<dbReference type="InterPro" id="IPR001444">
    <property type="entry name" value="Flag_bb_rod_N"/>
</dbReference>
<evidence type="ECO:0000259" key="8">
    <source>
        <dbReference type="Pfam" id="PF22692"/>
    </source>
</evidence>
<dbReference type="HOGENOM" id="CLU_013687_0_1_0"/>
<reference evidence="10" key="1">
    <citation type="submission" date="2013-03" db="EMBL/GenBank/DDBJ databases">
        <title>Genome sequence of Chthonomonas calidirosea, the first sequenced genome from the Armatimonadetes phylum (formally candidate division OP10).</title>
        <authorList>
            <person name="Lee K.C.Y."/>
            <person name="Morgan X.C."/>
            <person name="Dunfield P.F."/>
            <person name="Tamas I."/>
            <person name="Houghton K.M."/>
            <person name="Vyssotski M."/>
            <person name="Ryan J.L.J."/>
            <person name="Lagutin K."/>
            <person name="McDonald I.R."/>
            <person name="Stott M.B."/>
        </authorList>
    </citation>
    <scope>NUCLEOTIDE SEQUENCE [LARGE SCALE GENOMIC DNA]</scope>
    <source>
        <strain evidence="10">DSM 23976 / ICMP 18418 / T49</strain>
    </source>
</reference>
<evidence type="ECO:0000256" key="2">
    <source>
        <dbReference type="ARBA" id="ARBA00017948"/>
    </source>
</evidence>
<dbReference type="eggNOG" id="COG4786">
    <property type="taxonomic scope" value="Bacteria"/>
</dbReference>
<comment type="subunit">
    <text evidence="3">The basal body constitutes a major portion of the flagellar organelle and consists of four rings (L,P,S, and M) mounted on a central rod. The rod consists of about 26 subunits of FlgG in the distal portion, and FlgB, FlgC and FlgF are thought to build up the proximal portion of the rod with about 6 subunits each.</text>
</comment>
<dbReference type="GO" id="GO:0009426">
    <property type="term" value="C:bacterial-type flagellum basal body, distal rod"/>
    <property type="evidence" value="ECO:0007669"/>
    <property type="project" value="UniProtKB-UniRule"/>
</dbReference>
<dbReference type="GO" id="GO:0071978">
    <property type="term" value="P:bacterial-type flagellum-dependent swarming motility"/>
    <property type="evidence" value="ECO:0007669"/>
    <property type="project" value="TreeGrafter"/>
</dbReference>
<evidence type="ECO:0000313" key="10">
    <source>
        <dbReference type="Proteomes" id="UP000014227"/>
    </source>
</evidence>
<dbReference type="NCBIfam" id="TIGR03506">
    <property type="entry name" value="FlgEFG_subfam"/>
    <property type="match status" value="2"/>
</dbReference>
<evidence type="ECO:0000256" key="5">
    <source>
        <dbReference type="RuleBase" id="RU362116"/>
    </source>
</evidence>
<keyword evidence="9" id="KW-0966">Cell projection</keyword>
<keyword evidence="5" id="KW-0975">Bacterial flagellum</keyword>
<evidence type="ECO:0000313" key="9">
    <source>
        <dbReference type="EMBL" id="CCW35885.1"/>
    </source>
</evidence>
<comment type="subcellular location">
    <subcellularLocation>
        <location evidence="5">Bacterial flagellum basal body</location>
    </subcellularLocation>
</comment>
<feature type="domain" description="Flagellar basal-body/hook protein C-terminal" evidence="7">
    <location>
        <begin position="215"/>
        <end position="260"/>
    </location>
</feature>
<dbReference type="InterPro" id="IPR019776">
    <property type="entry name" value="Flagellar_basal_body_rod_CS"/>
</dbReference>
<dbReference type="AlphaFoldDB" id="S0EWX9"/>
<dbReference type="Pfam" id="PF06429">
    <property type="entry name" value="Flg_bbr_C"/>
    <property type="match status" value="1"/>
</dbReference>
<keyword evidence="10" id="KW-1185">Reference proteome</keyword>
<dbReference type="InterPro" id="IPR010930">
    <property type="entry name" value="Flg_bb/hook_C_dom"/>
</dbReference>
<dbReference type="InParanoid" id="S0EWX9"/>
<comment type="similarity">
    <text evidence="1 5">Belongs to the flagella basal body rod proteins family.</text>
</comment>
<dbReference type="PATRIC" id="fig|1303518.3.peg.2146"/>
<keyword evidence="9" id="KW-0282">Flagellum</keyword>
<proteinExistence type="inferred from homology"/>
<evidence type="ECO:0000256" key="1">
    <source>
        <dbReference type="ARBA" id="ARBA00009677"/>
    </source>
</evidence>
<keyword evidence="9" id="KW-0969">Cilium</keyword>
<evidence type="ECO:0000259" key="7">
    <source>
        <dbReference type="Pfam" id="PF06429"/>
    </source>
</evidence>
<dbReference type="RefSeq" id="WP_016483409.1">
    <property type="nucleotide sequence ID" value="NC_021487.1"/>
</dbReference>
<gene>
    <name evidence="9" type="ORF">CCALI_02078</name>
</gene>
<dbReference type="Proteomes" id="UP000014227">
    <property type="component" value="Chromosome I"/>
</dbReference>
<sequence length="263" mass="27477">MDRALFTAATGLAAQQLSLDVIANNLANVSTVGFKASRVDFEDLIYQTPQEPGTQTGPNSMLPTGQQIGLGVSSGTTTTVNTQGTFQQTGRQYDLAIQGNGYFKILMPDGTTAYTRAGNFSVDGTGKLVTPDGYALQPEIVIPPDAVSFSVSPDGQVSVRRAGQQQPTVVGQLQLTTFVNPAGLRAMGGNLFMPTPASGPAVDSTPGTQGAGTLQQGVIESSNVDIVSEMVRMIILQRAYETNSKVIQSADSMLGIANSIKQG</sequence>
<dbReference type="InterPro" id="IPR020013">
    <property type="entry name" value="Flagellar_FlgE/F/G"/>
</dbReference>
<evidence type="ECO:0000256" key="3">
    <source>
        <dbReference type="ARBA" id="ARBA00025933"/>
    </source>
</evidence>
<dbReference type="NCBIfam" id="TIGR02488">
    <property type="entry name" value="flgG_G_neg"/>
    <property type="match status" value="1"/>
</dbReference>
<dbReference type="PANTHER" id="PTHR30435:SF19">
    <property type="entry name" value="FLAGELLAR BASAL-BODY ROD PROTEIN FLGG"/>
    <property type="match status" value="1"/>
</dbReference>
<name>S0EWX9_CHTCT</name>
<dbReference type="SUPFAM" id="SSF117143">
    <property type="entry name" value="Flagellar hook protein flgE"/>
    <property type="match status" value="1"/>
</dbReference>
<dbReference type="STRING" id="454171.CP488_02012"/>
<dbReference type="OrthoDB" id="9804559at2"/>
<dbReference type="Pfam" id="PF22692">
    <property type="entry name" value="LlgE_F_G_D1"/>
    <property type="match status" value="1"/>
</dbReference>
<dbReference type="InterPro" id="IPR037925">
    <property type="entry name" value="FlgE/F/G-like"/>
</dbReference>
<organism evidence="9 10">
    <name type="scientific">Chthonomonas calidirosea (strain DSM 23976 / ICMP 18418 / T49)</name>
    <dbReference type="NCBI Taxonomy" id="1303518"/>
    <lineage>
        <taxon>Bacteria</taxon>
        <taxon>Bacillati</taxon>
        <taxon>Armatimonadota</taxon>
        <taxon>Chthonomonadia</taxon>
        <taxon>Chthonomonadales</taxon>
        <taxon>Chthonomonadaceae</taxon>
        <taxon>Chthonomonas</taxon>
    </lineage>
</organism>
<evidence type="ECO:0000256" key="4">
    <source>
        <dbReference type="NCBIfam" id="TIGR02488"/>
    </source>
</evidence>
<dbReference type="Pfam" id="PF00460">
    <property type="entry name" value="Flg_bb_rod"/>
    <property type="match status" value="1"/>
</dbReference>
<evidence type="ECO:0000259" key="6">
    <source>
        <dbReference type="Pfam" id="PF00460"/>
    </source>
</evidence>
<dbReference type="PROSITE" id="PS00588">
    <property type="entry name" value="FLAGELLA_BB_ROD"/>
    <property type="match status" value="1"/>
</dbReference>
<dbReference type="KEGG" id="ccz:CCALI_02078"/>
<dbReference type="PANTHER" id="PTHR30435">
    <property type="entry name" value="FLAGELLAR PROTEIN"/>
    <property type="match status" value="1"/>
</dbReference>